<dbReference type="PANTHER" id="PTHR43489">
    <property type="entry name" value="ISOMERASE"/>
    <property type="match status" value="1"/>
</dbReference>
<gene>
    <name evidence="5" type="ORF">EDE15_0300</name>
</gene>
<keyword evidence="6" id="KW-1185">Reference proteome</keyword>
<evidence type="ECO:0000256" key="2">
    <source>
        <dbReference type="PIRNR" id="PIRNR006241"/>
    </source>
</evidence>
<dbReference type="Pfam" id="PF01261">
    <property type="entry name" value="AP_endonuc_2"/>
    <property type="match status" value="1"/>
</dbReference>
<evidence type="ECO:0000313" key="6">
    <source>
        <dbReference type="Proteomes" id="UP000269669"/>
    </source>
</evidence>
<proteinExistence type="inferred from homology"/>
<dbReference type="RefSeq" id="WP_125483649.1">
    <property type="nucleotide sequence ID" value="NZ_RSDW01000001.1"/>
</dbReference>
<dbReference type="EMBL" id="RSDW01000001">
    <property type="protein sequence ID" value="RSL14832.1"/>
    <property type="molecule type" value="Genomic_DNA"/>
</dbReference>
<dbReference type="InterPro" id="IPR026040">
    <property type="entry name" value="HyI-like"/>
</dbReference>
<dbReference type="AlphaFoldDB" id="A0A3R9NQU8"/>
<evidence type="ECO:0000256" key="3">
    <source>
        <dbReference type="PIRSR" id="PIRSR006241-50"/>
    </source>
</evidence>
<dbReference type="InterPro" id="IPR036237">
    <property type="entry name" value="Xyl_isomerase-like_sf"/>
</dbReference>
<comment type="similarity">
    <text evidence="2">Belongs to the hyi family.</text>
</comment>
<dbReference type="PIRSF" id="PIRSF006241">
    <property type="entry name" value="HyI"/>
    <property type="match status" value="1"/>
</dbReference>
<reference evidence="5 6" key="1">
    <citation type="submission" date="2018-12" db="EMBL/GenBank/DDBJ databases">
        <title>Sequencing of bacterial isolates from soil warming experiment in Harvard Forest, Massachusetts, USA.</title>
        <authorList>
            <person name="Deangelis K."/>
        </authorList>
    </citation>
    <scope>NUCLEOTIDE SEQUENCE [LARGE SCALE GENOMIC DNA]</scope>
    <source>
        <strain evidence="5 6">EB153</strain>
    </source>
</reference>
<dbReference type="SUPFAM" id="SSF51658">
    <property type="entry name" value="Xylose isomerase-like"/>
    <property type="match status" value="1"/>
</dbReference>
<dbReference type="OrthoDB" id="9786584at2"/>
<sequence length="282" mass="31073">MTATLATGAFSPIVLKAQPQNIGKVGPQFSVMMWTLRDHGSFEENLERVAQARYHHVELVNEFKKWSEEDTRRILARMQALGISVDAMAGMTAGFADPSGGDAFLSELKGLLPVAQRLQAGQIILLSGKRIEGVSREDQHAASVVTLKRAAELLRAAGIVGVIEPIDRLENPSIYLDGVNEAFDIVRAVDSPNIKVLYDLYHEQRESGNLIEKLDKNIAEVGLIHIADVPGRHEPGTGEVNYANIYRKLAQLNYKGVIAMEFYPTGDVVETLRRAREEALVS</sequence>
<dbReference type="Proteomes" id="UP000269669">
    <property type="component" value="Unassembled WGS sequence"/>
</dbReference>
<evidence type="ECO:0000256" key="1">
    <source>
        <dbReference type="ARBA" id="ARBA00023235"/>
    </source>
</evidence>
<dbReference type="GO" id="GO:0016853">
    <property type="term" value="F:isomerase activity"/>
    <property type="evidence" value="ECO:0007669"/>
    <property type="project" value="UniProtKB-KW"/>
</dbReference>
<dbReference type="InterPro" id="IPR013022">
    <property type="entry name" value="Xyl_isomerase-like_TIM-brl"/>
</dbReference>
<dbReference type="Gene3D" id="3.20.20.150">
    <property type="entry name" value="Divalent-metal-dependent TIM barrel enzymes"/>
    <property type="match status" value="1"/>
</dbReference>
<evidence type="ECO:0000313" key="5">
    <source>
        <dbReference type="EMBL" id="RSL14832.1"/>
    </source>
</evidence>
<protein>
    <submittedName>
        <fullName evidence="5">Hydroxypyruvate isomerase</fullName>
    </submittedName>
</protein>
<keyword evidence="1 2" id="KW-0413">Isomerase</keyword>
<keyword evidence="5" id="KW-0670">Pyruvate</keyword>
<dbReference type="InterPro" id="IPR050417">
    <property type="entry name" value="Sugar_Epim/Isomerase"/>
</dbReference>
<evidence type="ECO:0000259" key="4">
    <source>
        <dbReference type="Pfam" id="PF01261"/>
    </source>
</evidence>
<organism evidence="5 6">
    <name type="scientific">Edaphobacter aggregans</name>
    <dbReference type="NCBI Taxonomy" id="570835"/>
    <lineage>
        <taxon>Bacteria</taxon>
        <taxon>Pseudomonadati</taxon>
        <taxon>Acidobacteriota</taxon>
        <taxon>Terriglobia</taxon>
        <taxon>Terriglobales</taxon>
        <taxon>Acidobacteriaceae</taxon>
        <taxon>Edaphobacter</taxon>
    </lineage>
</organism>
<feature type="domain" description="Xylose isomerase-like TIM barrel" evidence="4">
    <location>
        <begin position="47"/>
        <end position="270"/>
    </location>
</feature>
<name>A0A3R9NQU8_9BACT</name>
<comment type="caution">
    <text evidence="5">The sequence shown here is derived from an EMBL/GenBank/DDBJ whole genome shotgun (WGS) entry which is preliminary data.</text>
</comment>
<accession>A0A3R9NQU8</accession>
<feature type="active site" description="Proton donor/acceptor" evidence="3">
    <location>
        <position position="164"/>
    </location>
</feature>
<feature type="active site" description="Proton donor/acceptor" evidence="3">
    <location>
        <position position="261"/>
    </location>
</feature>